<keyword evidence="11" id="KW-1185">Reference proteome</keyword>
<dbReference type="GO" id="GO:0005829">
    <property type="term" value="C:cytosol"/>
    <property type="evidence" value="ECO:0007669"/>
    <property type="project" value="TreeGrafter"/>
</dbReference>
<dbReference type="PROSITE" id="PS00856">
    <property type="entry name" value="GUANYLATE_KINASE_1"/>
    <property type="match status" value="1"/>
</dbReference>
<dbReference type="InterPro" id="IPR020590">
    <property type="entry name" value="Guanylate_kinase_CS"/>
</dbReference>
<dbReference type="PANTHER" id="PTHR23117">
    <property type="entry name" value="GUANYLATE KINASE-RELATED"/>
    <property type="match status" value="1"/>
</dbReference>
<dbReference type="FunFam" id="3.40.50.300:FF:000776">
    <property type="entry name" value="Guanylate kinase 2"/>
    <property type="match status" value="1"/>
</dbReference>
<comment type="caution">
    <text evidence="10">The sequence shown here is derived from an EMBL/GenBank/DDBJ whole genome shotgun (WGS) entry which is preliminary data.</text>
</comment>
<dbReference type="CDD" id="cd00071">
    <property type="entry name" value="GMPK"/>
    <property type="match status" value="1"/>
</dbReference>
<dbReference type="EMBL" id="CAJVPS010000128">
    <property type="protein sequence ID" value="CAG8455717.1"/>
    <property type="molecule type" value="Genomic_DNA"/>
</dbReference>
<reference evidence="10" key="1">
    <citation type="submission" date="2021-06" db="EMBL/GenBank/DDBJ databases">
        <authorList>
            <person name="Kallberg Y."/>
            <person name="Tangrot J."/>
            <person name="Rosling A."/>
        </authorList>
    </citation>
    <scope>NUCLEOTIDE SEQUENCE</scope>
    <source>
        <strain evidence="10">FL130A</strain>
    </source>
</reference>
<dbReference type="InterPro" id="IPR027417">
    <property type="entry name" value="P-loop_NTPase"/>
</dbReference>
<evidence type="ECO:0000256" key="1">
    <source>
        <dbReference type="ARBA" id="ARBA00005790"/>
    </source>
</evidence>
<accession>A0A9N8YX97</accession>
<dbReference type="AlphaFoldDB" id="A0A9N8YX97"/>
<dbReference type="PANTHER" id="PTHR23117:SF13">
    <property type="entry name" value="GUANYLATE KINASE"/>
    <property type="match status" value="1"/>
</dbReference>
<evidence type="ECO:0000256" key="6">
    <source>
        <dbReference type="ARBA" id="ARBA00022777"/>
    </source>
</evidence>
<dbReference type="EC" id="2.7.4.8" evidence="2"/>
<organism evidence="10 11">
    <name type="scientific">Ambispora leptoticha</name>
    <dbReference type="NCBI Taxonomy" id="144679"/>
    <lineage>
        <taxon>Eukaryota</taxon>
        <taxon>Fungi</taxon>
        <taxon>Fungi incertae sedis</taxon>
        <taxon>Mucoromycota</taxon>
        <taxon>Glomeromycotina</taxon>
        <taxon>Glomeromycetes</taxon>
        <taxon>Archaeosporales</taxon>
        <taxon>Ambisporaceae</taxon>
        <taxon>Ambispora</taxon>
    </lineage>
</organism>
<evidence type="ECO:0000256" key="3">
    <source>
        <dbReference type="ARBA" id="ARBA00016296"/>
    </source>
</evidence>
<comment type="similarity">
    <text evidence="1">Belongs to the guanylate kinase family.</text>
</comment>
<dbReference type="InterPro" id="IPR008145">
    <property type="entry name" value="GK/Ca_channel_bsu"/>
</dbReference>
<dbReference type="HAMAP" id="MF_00328">
    <property type="entry name" value="Guanylate_kinase"/>
    <property type="match status" value="1"/>
</dbReference>
<gene>
    <name evidence="10" type="ORF">ALEPTO_LOCUS1268</name>
</gene>
<keyword evidence="4" id="KW-0808">Transferase</keyword>
<dbReference type="PROSITE" id="PS50052">
    <property type="entry name" value="GUANYLATE_KINASE_2"/>
    <property type="match status" value="1"/>
</dbReference>
<dbReference type="Pfam" id="PF00625">
    <property type="entry name" value="Guanylate_kin"/>
    <property type="match status" value="1"/>
</dbReference>
<evidence type="ECO:0000256" key="5">
    <source>
        <dbReference type="ARBA" id="ARBA00022741"/>
    </source>
</evidence>
<protein>
    <recommendedName>
        <fullName evidence="3">Guanylate kinase</fullName>
        <ecNumber evidence="2">2.7.4.8</ecNumber>
    </recommendedName>
    <alternativeName>
        <fullName evidence="8">GMP kinase</fullName>
    </alternativeName>
</protein>
<dbReference type="Gene3D" id="3.40.50.300">
    <property type="entry name" value="P-loop containing nucleotide triphosphate hydrolases"/>
    <property type="match status" value="1"/>
</dbReference>
<sequence length="205" mass="23341">MSNVPQSVYRPLVIVVSGPSGSGKSTLLNRLFEEYPNKFGFSVSHTTRKPRPGEEDGKNYHFITRDQFNQLIKENAFIEHAEFSGNLYGTSVKAVRDVEDTGKICILDIELNGVKAVKQKQDELDARFLFISPPSLKVLEERLRGRGTENEESIKARLDQANEELAYSQQEGAHDLIIVNDDLDKTYQTFKNFIFDSYDRKFADV</sequence>
<dbReference type="Proteomes" id="UP000789508">
    <property type="component" value="Unassembled WGS sequence"/>
</dbReference>
<dbReference type="NCBIfam" id="TIGR03263">
    <property type="entry name" value="guanyl_kin"/>
    <property type="match status" value="1"/>
</dbReference>
<feature type="domain" description="Guanylate kinase-like" evidence="9">
    <location>
        <begin position="11"/>
        <end position="195"/>
    </location>
</feature>
<evidence type="ECO:0000256" key="4">
    <source>
        <dbReference type="ARBA" id="ARBA00022679"/>
    </source>
</evidence>
<dbReference type="OrthoDB" id="6334211at2759"/>
<evidence type="ECO:0000256" key="7">
    <source>
        <dbReference type="ARBA" id="ARBA00022840"/>
    </source>
</evidence>
<keyword evidence="5" id="KW-0547">Nucleotide-binding</keyword>
<evidence type="ECO:0000313" key="11">
    <source>
        <dbReference type="Proteomes" id="UP000789508"/>
    </source>
</evidence>
<evidence type="ECO:0000259" key="9">
    <source>
        <dbReference type="PROSITE" id="PS50052"/>
    </source>
</evidence>
<dbReference type="InterPro" id="IPR008144">
    <property type="entry name" value="Guanylate_kin-like_dom"/>
</dbReference>
<keyword evidence="7" id="KW-0067">ATP-binding</keyword>
<keyword evidence="6" id="KW-0418">Kinase</keyword>
<dbReference type="SMART" id="SM00072">
    <property type="entry name" value="GuKc"/>
    <property type="match status" value="1"/>
</dbReference>
<dbReference type="SUPFAM" id="SSF52540">
    <property type="entry name" value="P-loop containing nucleoside triphosphate hydrolases"/>
    <property type="match status" value="1"/>
</dbReference>
<dbReference type="GO" id="GO:0004385">
    <property type="term" value="F:GMP kinase activity"/>
    <property type="evidence" value="ECO:0007669"/>
    <property type="project" value="UniProtKB-EC"/>
</dbReference>
<dbReference type="InterPro" id="IPR017665">
    <property type="entry name" value="Guanylate_kinase"/>
</dbReference>
<proteinExistence type="inferred from homology"/>
<evidence type="ECO:0000256" key="8">
    <source>
        <dbReference type="ARBA" id="ARBA00030128"/>
    </source>
</evidence>
<name>A0A9N8YX97_9GLOM</name>
<dbReference type="GO" id="GO:0005524">
    <property type="term" value="F:ATP binding"/>
    <property type="evidence" value="ECO:0007669"/>
    <property type="project" value="UniProtKB-KW"/>
</dbReference>
<evidence type="ECO:0000256" key="2">
    <source>
        <dbReference type="ARBA" id="ARBA00012961"/>
    </source>
</evidence>
<dbReference type="FunFam" id="3.30.63.10:FF:000002">
    <property type="entry name" value="Guanylate kinase 1"/>
    <property type="match status" value="1"/>
</dbReference>
<evidence type="ECO:0000313" key="10">
    <source>
        <dbReference type="EMBL" id="CAG8455717.1"/>
    </source>
</evidence>